<evidence type="ECO:0000259" key="9">
    <source>
        <dbReference type="PROSITE" id="PS50195"/>
    </source>
</evidence>
<dbReference type="Gene3D" id="2.30.30.40">
    <property type="entry name" value="SH3 Domains"/>
    <property type="match status" value="2"/>
</dbReference>
<dbReference type="InterPro" id="IPR051228">
    <property type="entry name" value="NADPH_Oxidase/PX-Domain"/>
</dbReference>
<evidence type="ECO:0000256" key="5">
    <source>
        <dbReference type="ARBA" id="ARBA00022737"/>
    </source>
</evidence>
<dbReference type="PANTHER" id="PTHR15706">
    <property type="entry name" value="SH3 MULTIPLE DOMAIN"/>
    <property type="match status" value="1"/>
</dbReference>
<dbReference type="CDD" id="cd12022">
    <property type="entry name" value="SH3_p47phox_2"/>
    <property type="match status" value="1"/>
</dbReference>
<dbReference type="InterPro" id="IPR035756">
    <property type="entry name" value="NCF1_SH3_1"/>
</dbReference>
<dbReference type="PROSITE" id="PS50195">
    <property type="entry name" value="PX"/>
    <property type="match status" value="1"/>
</dbReference>
<dbReference type="InterPro" id="IPR001452">
    <property type="entry name" value="SH3_domain"/>
</dbReference>
<dbReference type="InterPro" id="IPR035757">
    <property type="entry name" value="NCF1_SH3_2"/>
</dbReference>
<keyword evidence="2 6" id="KW-0728">SH3 domain</keyword>
<dbReference type="FunFam" id="2.30.30.40:FF:000121">
    <property type="entry name" value="Neutrophil cytosol factor 1"/>
    <property type="match status" value="1"/>
</dbReference>
<dbReference type="AlphaFoldDB" id="A0A8B9F379"/>
<feature type="compositionally biased region" description="Basic and acidic residues" evidence="7">
    <location>
        <begin position="445"/>
        <end position="454"/>
    </location>
</feature>
<dbReference type="PRINTS" id="PR00452">
    <property type="entry name" value="SH3DOMAIN"/>
</dbReference>
<keyword evidence="5" id="KW-0677">Repeat</keyword>
<organism evidence="10 11">
    <name type="scientific">Amazona collaria</name>
    <name type="common">yellow-billed parrot</name>
    <dbReference type="NCBI Taxonomy" id="241587"/>
    <lineage>
        <taxon>Eukaryota</taxon>
        <taxon>Metazoa</taxon>
        <taxon>Chordata</taxon>
        <taxon>Craniata</taxon>
        <taxon>Vertebrata</taxon>
        <taxon>Euteleostomi</taxon>
        <taxon>Archelosauria</taxon>
        <taxon>Archosauria</taxon>
        <taxon>Dinosauria</taxon>
        <taxon>Saurischia</taxon>
        <taxon>Theropoda</taxon>
        <taxon>Coelurosauria</taxon>
        <taxon>Aves</taxon>
        <taxon>Neognathae</taxon>
        <taxon>Neoaves</taxon>
        <taxon>Telluraves</taxon>
        <taxon>Australaves</taxon>
        <taxon>Psittaciformes</taxon>
        <taxon>Psittacidae</taxon>
        <taxon>Amazona</taxon>
    </lineage>
</organism>
<evidence type="ECO:0000256" key="3">
    <source>
        <dbReference type="ARBA" id="ARBA00022490"/>
    </source>
</evidence>
<dbReference type="InterPro" id="IPR001683">
    <property type="entry name" value="PX_dom"/>
</dbReference>
<dbReference type="GO" id="GO:0042554">
    <property type="term" value="P:superoxide anion generation"/>
    <property type="evidence" value="ECO:0007669"/>
    <property type="project" value="TreeGrafter"/>
</dbReference>
<evidence type="ECO:0000256" key="2">
    <source>
        <dbReference type="ARBA" id="ARBA00022443"/>
    </source>
</evidence>
<sequence length="492" mass="56206">MDTEAAAAAGRAGGRVPSGLPERREAVFVRGPGGAREGAGKGVLTAPAAIAAGLLLSRGFLRRSAAVRRQTGGEDARGGRSRGRSVTSRLGAAMGDAFIRHIELLGYEKRFFPSQHYVYMFLVKWNDLSEKLVYRRFTEIYEFHKALKEMFPIESGDINMEKRIIPHLPAPKWFDGQRSTQNRQGTLAEYCYTLVNLPHKISRCLHVVNFFKVRHDDMNPVTDSQIRKPEVFLLPKDAKKNSTDITGPIVLQTYRAIADYEKSSKTEMALEAGDMVDVVEKSENGWWFCQLKNKRGWVPASYLEPMDGPDESEEQEPNYAGEPYIVQKSYTAMEEDELTLKEGDTIEVIHKLLDGWWVIRKDETTGYYPSMYLQKAGEVNTSVKSELRNRSAPPRRSTIRNVKSIHKQRRKQISQEAYRRNSRKYIQSRRNMKENFQNKANVIIEKNEPEENKPKAQPAVPPRPSKDLILNRCTESTRRKISIDRHDEPKMS</sequence>
<dbReference type="InterPro" id="IPR032136">
    <property type="entry name" value="NCF1_PBR/AIR"/>
</dbReference>
<dbReference type="Proteomes" id="UP000694522">
    <property type="component" value="Unplaced"/>
</dbReference>
<evidence type="ECO:0000256" key="6">
    <source>
        <dbReference type="PROSITE-ProRule" id="PRU00192"/>
    </source>
</evidence>
<dbReference type="SMART" id="SM00312">
    <property type="entry name" value="PX"/>
    <property type="match status" value="1"/>
</dbReference>
<feature type="domain" description="SH3" evidence="8">
    <location>
        <begin position="249"/>
        <end position="308"/>
    </location>
</feature>
<reference evidence="10" key="2">
    <citation type="submission" date="2025-09" db="UniProtKB">
        <authorList>
            <consortium name="Ensembl"/>
        </authorList>
    </citation>
    <scope>IDENTIFICATION</scope>
</reference>
<dbReference type="GO" id="GO:0005737">
    <property type="term" value="C:cytoplasm"/>
    <property type="evidence" value="ECO:0007669"/>
    <property type="project" value="UniProtKB-SubCell"/>
</dbReference>
<feature type="region of interest" description="Disordered" evidence="7">
    <location>
        <begin position="1"/>
        <end position="23"/>
    </location>
</feature>
<dbReference type="PRINTS" id="PR00498">
    <property type="entry name" value="P47PHOX"/>
</dbReference>
<name>A0A8B9F379_9PSIT</name>
<dbReference type="SUPFAM" id="SSF64268">
    <property type="entry name" value="PX domain"/>
    <property type="match status" value="1"/>
</dbReference>
<dbReference type="InterPro" id="IPR036028">
    <property type="entry name" value="SH3-like_dom_sf"/>
</dbReference>
<feature type="compositionally biased region" description="Low complexity" evidence="7">
    <location>
        <begin position="1"/>
        <end position="10"/>
    </location>
</feature>
<keyword evidence="4" id="KW-0597">Phosphoprotein</keyword>
<dbReference type="Pfam" id="PF00787">
    <property type="entry name" value="PX"/>
    <property type="match status" value="1"/>
</dbReference>
<dbReference type="SMART" id="SM00326">
    <property type="entry name" value="SH3"/>
    <property type="match status" value="2"/>
</dbReference>
<feature type="domain" description="PX" evidence="9">
    <location>
        <begin position="97"/>
        <end position="218"/>
    </location>
</feature>
<evidence type="ECO:0000256" key="1">
    <source>
        <dbReference type="ARBA" id="ARBA00004496"/>
    </source>
</evidence>
<feature type="compositionally biased region" description="Basic and acidic residues" evidence="7">
    <location>
        <begin position="475"/>
        <end position="492"/>
    </location>
</feature>
<feature type="domain" description="SH3" evidence="8">
    <location>
        <begin position="319"/>
        <end position="378"/>
    </location>
</feature>
<dbReference type="FunFam" id="2.30.30.40:FF:000127">
    <property type="entry name" value="neutrophil cytosol factor 1"/>
    <property type="match status" value="1"/>
</dbReference>
<reference evidence="10" key="1">
    <citation type="submission" date="2025-08" db="UniProtKB">
        <authorList>
            <consortium name="Ensembl"/>
        </authorList>
    </citation>
    <scope>IDENTIFICATION</scope>
</reference>
<proteinExistence type="predicted"/>
<evidence type="ECO:0000313" key="11">
    <source>
        <dbReference type="Proteomes" id="UP000694522"/>
    </source>
</evidence>
<dbReference type="CDD" id="cd12021">
    <property type="entry name" value="SH3_p47phox_1"/>
    <property type="match status" value="1"/>
</dbReference>
<accession>A0A8B9F379</accession>
<protein>
    <submittedName>
        <fullName evidence="10">Neutrophil cytosolic factor 1</fullName>
    </submittedName>
</protein>
<evidence type="ECO:0000256" key="4">
    <source>
        <dbReference type="ARBA" id="ARBA00022553"/>
    </source>
</evidence>
<dbReference type="FunFam" id="3.30.1520.10:FF:000023">
    <property type="entry name" value="Neutrophil cytosol factor 1"/>
    <property type="match status" value="1"/>
</dbReference>
<dbReference type="InterPro" id="IPR036871">
    <property type="entry name" value="PX_dom_sf"/>
</dbReference>
<dbReference type="Gene3D" id="3.30.1520.10">
    <property type="entry name" value="Phox-like domain"/>
    <property type="match status" value="1"/>
</dbReference>
<dbReference type="Pfam" id="PF16621">
    <property type="entry name" value="NCF1_PBR_AIR"/>
    <property type="match status" value="1"/>
</dbReference>
<keyword evidence="11" id="KW-1185">Reference proteome</keyword>
<dbReference type="Pfam" id="PF07653">
    <property type="entry name" value="SH3_2"/>
    <property type="match status" value="1"/>
</dbReference>
<dbReference type="GO" id="GO:0045730">
    <property type="term" value="P:respiratory burst"/>
    <property type="evidence" value="ECO:0007669"/>
    <property type="project" value="TreeGrafter"/>
</dbReference>
<dbReference type="CDD" id="cd06887">
    <property type="entry name" value="PX_p47phox"/>
    <property type="match status" value="1"/>
</dbReference>
<keyword evidence="3" id="KW-0963">Cytoplasm</keyword>
<comment type="subcellular location">
    <subcellularLocation>
        <location evidence="1">Cytoplasm</location>
    </subcellularLocation>
</comment>
<dbReference type="Pfam" id="PF00018">
    <property type="entry name" value="SH3_1"/>
    <property type="match status" value="1"/>
</dbReference>
<dbReference type="SUPFAM" id="SSF50044">
    <property type="entry name" value="SH3-domain"/>
    <property type="match status" value="2"/>
</dbReference>
<dbReference type="PANTHER" id="PTHR15706:SF6">
    <property type="entry name" value="NEUTROPHIL CYTOSOL FACTOR 1-RELATED"/>
    <property type="match status" value="1"/>
</dbReference>
<evidence type="ECO:0000256" key="7">
    <source>
        <dbReference type="SAM" id="MobiDB-lite"/>
    </source>
</evidence>
<dbReference type="InterPro" id="IPR034909">
    <property type="entry name" value="PX_p47phox"/>
</dbReference>
<dbReference type="Pfam" id="PF08944">
    <property type="entry name" value="p47_phox_C"/>
    <property type="match status" value="1"/>
</dbReference>
<evidence type="ECO:0000313" key="10">
    <source>
        <dbReference type="Ensembl" id="ENSACOP00000004094.1"/>
    </source>
</evidence>
<dbReference type="InterPro" id="IPR001655">
    <property type="entry name" value="P47PHOX"/>
</dbReference>
<evidence type="ECO:0000259" key="8">
    <source>
        <dbReference type="PROSITE" id="PS50002"/>
    </source>
</evidence>
<feature type="region of interest" description="Disordered" evidence="7">
    <location>
        <begin position="445"/>
        <end position="492"/>
    </location>
</feature>
<dbReference type="PROSITE" id="PS50002">
    <property type="entry name" value="SH3"/>
    <property type="match status" value="2"/>
</dbReference>
<dbReference type="GO" id="GO:0043020">
    <property type="term" value="C:NADPH oxidase complex"/>
    <property type="evidence" value="ECO:0007669"/>
    <property type="project" value="TreeGrafter"/>
</dbReference>
<dbReference type="Ensembl" id="ENSACOT00000004253.1">
    <property type="protein sequence ID" value="ENSACOP00000004094.1"/>
    <property type="gene ID" value="ENSACOG00000002912.1"/>
</dbReference>
<dbReference type="GO" id="GO:0035091">
    <property type="term" value="F:phosphatidylinositol binding"/>
    <property type="evidence" value="ECO:0007669"/>
    <property type="project" value="InterPro"/>
</dbReference>
<dbReference type="InterPro" id="IPR015039">
    <property type="entry name" value="NCF1_C"/>
</dbReference>
<dbReference type="GO" id="GO:0016176">
    <property type="term" value="F:superoxide-generating NADPH oxidase activator activity"/>
    <property type="evidence" value="ECO:0007669"/>
    <property type="project" value="InterPro"/>
</dbReference>